<dbReference type="EMBL" id="JBJUIK010000011">
    <property type="protein sequence ID" value="KAL3513007.1"/>
    <property type="molecule type" value="Genomic_DNA"/>
</dbReference>
<sequence length="300" mass="33999">MKSEHKPASGKDNACESNQLSKNYNGMQMAMNSDDENATIIGAATSVLATGPHGLRVPQDKYYLVDADNGICNGFIPPYHGVRYHLKEYDDNPPQNEKELFNLHHSSLRATIERSFGILKKRFRVLDNDPFWKYKTEVDMVLACCILHNHIVGVELEPNDTFMEEKNPTHDKYINKKIDMYNEMALVVGKDLATGSFAKGFIDVRLDILTNMDDTMDNTKEVPMEKDIPSLGASTFGHKTASLYAELMKMKGYDDEFLAAVFHHLVQNEMLVMAFMAKSEKLPRISLDNFKKEKDLAFCA</sequence>
<proteinExistence type="predicted"/>
<dbReference type="InterPro" id="IPR006912">
    <property type="entry name" value="Harbinger_derived_prot"/>
</dbReference>
<dbReference type="PANTHER" id="PTHR22930:SF259">
    <property type="entry name" value="OS08G0106900 PROTEIN"/>
    <property type="match status" value="1"/>
</dbReference>
<name>A0ABD2Z3N5_9GENT</name>
<dbReference type="InterPro" id="IPR045249">
    <property type="entry name" value="HARBI1-like"/>
</dbReference>
<organism evidence="1 2">
    <name type="scientific">Cinchona calisaya</name>
    <dbReference type="NCBI Taxonomy" id="153742"/>
    <lineage>
        <taxon>Eukaryota</taxon>
        <taxon>Viridiplantae</taxon>
        <taxon>Streptophyta</taxon>
        <taxon>Embryophyta</taxon>
        <taxon>Tracheophyta</taxon>
        <taxon>Spermatophyta</taxon>
        <taxon>Magnoliopsida</taxon>
        <taxon>eudicotyledons</taxon>
        <taxon>Gunneridae</taxon>
        <taxon>Pentapetalae</taxon>
        <taxon>asterids</taxon>
        <taxon>lamiids</taxon>
        <taxon>Gentianales</taxon>
        <taxon>Rubiaceae</taxon>
        <taxon>Cinchonoideae</taxon>
        <taxon>Cinchoneae</taxon>
        <taxon>Cinchona</taxon>
    </lineage>
</organism>
<dbReference type="PANTHER" id="PTHR22930">
    <property type="match status" value="1"/>
</dbReference>
<reference evidence="1 2" key="1">
    <citation type="submission" date="2024-11" db="EMBL/GenBank/DDBJ databases">
        <title>A near-complete genome assembly of Cinchona calisaya.</title>
        <authorList>
            <person name="Lian D.C."/>
            <person name="Zhao X.W."/>
            <person name="Wei L."/>
        </authorList>
    </citation>
    <scope>NUCLEOTIDE SEQUENCE [LARGE SCALE GENOMIC DNA]</scope>
    <source>
        <tissue evidence="1">Nenye</tissue>
    </source>
</reference>
<protein>
    <recommendedName>
        <fullName evidence="3">DDE Tnp4 domain-containing protein</fullName>
    </recommendedName>
</protein>
<evidence type="ECO:0000313" key="2">
    <source>
        <dbReference type="Proteomes" id="UP001630127"/>
    </source>
</evidence>
<accession>A0ABD2Z3N5</accession>
<evidence type="ECO:0000313" key="1">
    <source>
        <dbReference type="EMBL" id="KAL3513007.1"/>
    </source>
</evidence>
<evidence type="ECO:0008006" key="3">
    <source>
        <dbReference type="Google" id="ProtNLM"/>
    </source>
</evidence>
<gene>
    <name evidence="1" type="ORF">ACH5RR_025724</name>
</gene>
<dbReference type="Pfam" id="PF04827">
    <property type="entry name" value="Plant_tran"/>
    <property type="match status" value="1"/>
</dbReference>
<dbReference type="Proteomes" id="UP001630127">
    <property type="component" value="Unassembled WGS sequence"/>
</dbReference>
<keyword evidence="2" id="KW-1185">Reference proteome</keyword>
<dbReference type="AlphaFoldDB" id="A0ABD2Z3N5"/>
<comment type="caution">
    <text evidence="1">The sequence shown here is derived from an EMBL/GenBank/DDBJ whole genome shotgun (WGS) entry which is preliminary data.</text>
</comment>